<keyword evidence="3" id="KW-1185">Reference proteome</keyword>
<accession>A0A3B0M766</accession>
<dbReference type="InterPro" id="IPR015001">
    <property type="entry name" value="DUF1850"/>
</dbReference>
<dbReference type="RefSeq" id="WP_147434182.1">
    <property type="nucleotide sequence ID" value="NZ_UIHC01000011.1"/>
</dbReference>
<evidence type="ECO:0000256" key="1">
    <source>
        <dbReference type="SAM" id="SignalP"/>
    </source>
</evidence>
<organism evidence="2 3">
    <name type="scientific">Roseinatronobacter ekhonensis</name>
    <dbReference type="NCBI Taxonomy" id="254356"/>
    <lineage>
        <taxon>Bacteria</taxon>
        <taxon>Pseudomonadati</taxon>
        <taxon>Pseudomonadota</taxon>
        <taxon>Alphaproteobacteria</taxon>
        <taxon>Rhodobacterales</taxon>
        <taxon>Paracoccaceae</taxon>
        <taxon>Roseinatronobacter</taxon>
    </lineage>
</organism>
<keyword evidence="1" id="KW-0732">Signal</keyword>
<reference evidence="3" key="1">
    <citation type="submission" date="2018-08" db="EMBL/GenBank/DDBJ databases">
        <authorList>
            <person name="Rodrigo-Torres L."/>
            <person name="Arahal R. D."/>
            <person name="Lucena T."/>
        </authorList>
    </citation>
    <scope>NUCLEOTIDE SEQUENCE [LARGE SCALE GENOMIC DNA]</scope>
    <source>
        <strain evidence="3">CECT 7235</strain>
    </source>
</reference>
<evidence type="ECO:0008006" key="4">
    <source>
        <dbReference type="Google" id="ProtNLM"/>
    </source>
</evidence>
<sequence>MIQPVWGRPALAALFVALAAPASADAILQVVDRQDRTVVQMLFDGREICLEWAHSVTGGAVADCFVARDGRLVLMRSYLHDFAAGLGEVLGRGTLTSAEGGGYWITGIDEVMPSSGLPLRVGAPRVGHRLRQGNDTINLSDLVANRRVTLRVVNN</sequence>
<dbReference type="OrthoDB" id="7345320at2"/>
<evidence type="ECO:0000313" key="2">
    <source>
        <dbReference type="EMBL" id="SUZ31762.1"/>
    </source>
</evidence>
<feature type="signal peptide" evidence="1">
    <location>
        <begin position="1"/>
        <end position="24"/>
    </location>
</feature>
<name>A0A3B0M766_9RHOB</name>
<feature type="chain" id="PRO_5017454530" description="DUF1850 domain-containing protein" evidence="1">
    <location>
        <begin position="25"/>
        <end position="155"/>
    </location>
</feature>
<dbReference type="EMBL" id="UIHC01000011">
    <property type="protein sequence ID" value="SUZ31762.1"/>
    <property type="molecule type" value="Genomic_DNA"/>
</dbReference>
<dbReference type="AlphaFoldDB" id="A0A3B0M766"/>
<proteinExistence type="predicted"/>
<evidence type="ECO:0000313" key="3">
    <source>
        <dbReference type="Proteomes" id="UP000272908"/>
    </source>
</evidence>
<dbReference type="Proteomes" id="UP000272908">
    <property type="component" value="Unassembled WGS sequence"/>
</dbReference>
<dbReference type="Pfam" id="PF08905">
    <property type="entry name" value="DUF1850"/>
    <property type="match status" value="1"/>
</dbReference>
<gene>
    <name evidence="2" type="ORF">ROE7235_01512</name>
</gene>
<protein>
    <recommendedName>
        <fullName evidence="4">DUF1850 domain-containing protein</fullName>
    </recommendedName>
</protein>